<name>A0A2G8RY92_9APHY</name>
<dbReference type="AlphaFoldDB" id="A0A2G8RY92"/>
<sequence length="517" mass="57210">MPILPPILAQASGVSNDDGAVLQRPLSNASFTLDSSGVAGFFGGDSSVAGMATVNLIPNRRWGGWYNTPGSYEIAKRYGPLAKSKLCDGLFPEGEHDPTRLFGIDGKDGPQFIAIHSGSSFVRTGHLGHLLATKARDMPCTRAPFASLNARTTASPPVTIVNLRHVPRESDHPRLPRHWEHSALFSLAPIAVSVGACVLCALVADWFCFASIAVGIVAHGSACYIIGSGKLTFRHPRPAPDAPPGDGVLKGDKDVVILVGDEGAVNAFTRGRFRLEYGAERDGGLDVETPRRFRRPKREGTGTGTFSEKETVQVDRSHRSRRSWIPRRYLIGPCALLLMGQFLAQLLLIPLGTLFGQLMFIASLIASWAYNTYLSAIDREEIQTEILFNVLQVEEEDIQKYQLRTWTATVAFTCFVLASAHPIEDPLALLDALLPNNTEVWRVWKRKMAAKLQERKHFDRSDVEFKFSEEDTRVVGEKHRGLLRTFFHDAENAWDAWCDVRDCERMIALRRPLGVPV</sequence>
<keyword evidence="3" id="KW-1185">Reference proteome</keyword>
<reference evidence="2 3" key="1">
    <citation type="journal article" date="2015" name="Sci. Rep.">
        <title>Chromosome-level genome map provides insights into diverse defense mechanisms in the medicinal fungus Ganoderma sinense.</title>
        <authorList>
            <person name="Zhu Y."/>
            <person name="Xu J."/>
            <person name="Sun C."/>
            <person name="Zhou S."/>
            <person name="Xu H."/>
            <person name="Nelson D.R."/>
            <person name="Qian J."/>
            <person name="Song J."/>
            <person name="Luo H."/>
            <person name="Xiang L."/>
            <person name="Li Y."/>
            <person name="Xu Z."/>
            <person name="Ji A."/>
            <person name="Wang L."/>
            <person name="Lu S."/>
            <person name="Hayward A."/>
            <person name="Sun W."/>
            <person name="Li X."/>
            <person name="Schwartz D.C."/>
            <person name="Wang Y."/>
            <person name="Chen S."/>
        </authorList>
    </citation>
    <scope>NUCLEOTIDE SEQUENCE [LARGE SCALE GENOMIC DNA]</scope>
    <source>
        <strain evidence="2 3">ZZ0214-1</strain>
    </source>
</reference>
<gene>
    <name evidence="2" type="ORF">GSI_12044</name>
</gene>
<accession>A0A2G8RY92</accession>
<evidence type="ECO:0000313" key="2">
    <source>
        <dbReference type="EMBL" id="PIL26288.1"/>
    </source>
</evidence>
<proteinExistence type="predicted"/>
<feature type="transmembrane region" description="Helical" evidence="1">
    <location>
        <begin position="183"/>
        <end position="204"/>
    </location>
</feature>
<keyword evidence="1" id="KW-0472">Membrane</keyword>
<organism evidence="2 3">
    <name type="scientific">Ganoderma sinense ZZ0214-1</name>
    <dbReference type="NCBI Taxonomy" id="1077348"/>
    <lineage>
        <taxon>Eukaryota</taxon>
        <taxon>Fungi</taxon>
        <taxon>Dikarya</taxon>
        <taxon>Basidiomycota</taxon>
        <taxon>Agaricomycotina</taxon>
        <taxon>Agaricomycetes</taxon>
        <taxon>Polyporales</taxon>
        <taxon>Polyporaceae</taxon>
        <taxon>Ganoderma</taxon>
    </lineage>
</organism>
<keyword evidence="1" id="KW-1133">Transmembrane helix</keyword>
<keyword evidence="1" id="KW-0812">Transmembrane</keyword>
<feature type="transmembrane region" description="Helical" evidence="1">
    <location>
        <begin position="354"/>
        <end position="373"/>
    </location>
</feature>
<dbReference type="STRING" id="1077348.A0A2G8RY92"/>
<comment type="caution">
    <text evidence="2">The sequence shown here is derived from an EMBL/GenBank/DDBJ whole genome shotgun (WGS) entry which is preliminary data.</text>
</comment>
<dbReference type="EMBL" id="AYKW01000045">
    <property type="protein sequence ID" value="PIL26288.1"/>
    <property type="molecule type" value="Genomic_DNA"/>
</dbReference>
<dbReference type="OrthoDB" id="2757373at2759"/>
<evidence type="ECO:0000313" key="3">
    <source>
        <dbReference type="Proteomes" id="UP000230002"/>
    </source>
</evidence>
<feature type="transmembrane region" description="Helical" evidence="1">
    <location>
        <begin position="210"/>
        <end position="227"/>
    </location>
</feature>
<dbReference type="Proteomes" id="UP000230002">
    <property type="component" value="Unassembled WGS sequence"/>
</dbReference>
<evidence type="ECO:0000256" key="1">
    <source>
        <dbReference type="SAM" id="Phobius"/>
    </source>
</evidence>
<protein>
    <submittedName>
        <fullName evidence="2">Uncharacterized protein</fullName>
    </submittedName>
</protein>